<proteinExistence type="predicted"/>
<dbReference type="EMBL" id="JAAXZB010000002">
    <property type="protein sequence ID" value="NKW11000.1"/>
    <property type="molecule type" value="Genomic_DNA"/>
</dbReference>
<dbReference type="AlphaFoldDB" id="A0A7X6FS77"/>
<organism evidence="2 3">
    <name type="scientific">Brucella tritici</name>
    <dbReference type="NCBI Taxonomy" id="94626"/>
    <lineage>
        <taxon>Bacteria</taxon>
        <taxon>Pseudomonadati</taxon>
        <taxon>Pseudomonadota</taxon>
        <taxon>Alphaproteobacteria</taxon>
        <taxon>Hyphomicrobiales</taxon>
        <taxon>Brucellaceae</taxon>
        <taxon>Brucella/Ochrobactrum group</taxon>
        <taxon>Brucella</taxon>
    </lineage>
</organism>
<feature type="region of interest" description="Disordered" evidence="1">
    <location>
        <begin position="1"/>
        <end position="37"/>
    </location>
</feature>
<name>A0A7X6FS77_9HYPH</name>
<evidence type="ECO:0000256" key="1">
    <source>
        <dbReference type="SAM" id="MobiDB-lite"/>
    </source>
</evidence>
<protein>
    <submittedName>
        <fullName evidence="2">Uncharacterized protein</fullName>
    </submittedName>
</protein>
<comment type="caution">
    <text evidence="2">The sequence shown here is derived from an EMBL/GenBank/DDBJ whole genome shotgun (WGS) entry which is preliminary data.</text>
</comment>
<sequence length="69" mass="7460">MMLSMPELDVQPVKAAQARAMTDTTEERMSTRNAKQVGCNAPSELIANQSLPGNAESKVYEIANAHSLI</sequence>
<evidence type="ECO:0000313" key="2">
    <source>
        <dbReference type="EMBL" id="NKW11000.1"/>
    </source>
</evidence>
<reference evidence="2 3" key="1">
    <citation type="submission" date="2020-04" db="EMBL/GenBank/DDBJ databases">
        <title>Whole genome sequencing of clinical and environmental type strains of Ochrobactrum.</title>
        <authorList>
            <person name="Dharne M."/>
        </authorList>
    </citation>
    <scope>NUCLEOTIDE SEQUENCE [LARGE SCALE GENOMIC DNA]</scope>
    <source>
        <strain evidence="2 3">DSM 13340</strain>
    </source>
</reference>
<evidence type="ECO:0000313" key="3">
    <source>
        <dbReference type="Proteomes" id="UP000558475"/>
    </source>
</evidence>
<accession>A0A7X6FS77</accession>
<gene>
    <name evidence="2" type="ORF">HGG76_24195</name>
</gene>
<dbReference type="Proteomes" id="UP000558475">
    <property type="component" value="Unassembled WGS sequence"/>
</dbReference>